<gene>
    <name evidence="2" type="ORF">SLEP1_g53035</name>
</gene>
<sequence>MFAGTGFCLPENSGKWPALPGPIYPCNCCLVLVGFSARVALFVVRKWKKFSTVHGVSTVHGYCSRGAVHRHCSHTEG</sequence>
<evidence type="ECO:0000256" key="1">
    <source>
        <dbReference type="SAM" id="Phobius"/>
    </source>
</evidence>
<organism evidence="2 3">
    <name type="scientific">Rubroshorea leprosula</name>
    <dbReference type="NCBI Taxonomy" id="152421"/>
    <lineage>
        <taxon>Eukaryota</taxon>
        <taxon>Viridiplantae</taxon>
        <taxon>Streptophyta</taxon>
        <taxon>Embryophyta</taxon>
        <taxon>Tracheophyta</taxon>
        <taxon>Spermatophyta</taxon>
        <taxon>Magnoliopsida</taxon>
        <taxon>eudicotyledons</taxon>
        <taxon>Gunneridae</taxon>
        <taxon>Pentapetalae</taxon>
        <taxon>rosids</taxon>
        <taxon>malvids</taxon>
        <taxon>Malvales</taxon>
        <taxon>Dipterocarpaceae</taxon>
        <taxon>Rubroshorea</taxon>
    </lineage>
</organism>
<name>A0AAV5M857_9ROSI</name>
<dbReference type="EMBL" id="BPVZ01000201">
    <property type="protein sequence ID" value="GKV46013.1"/>
    <property type="molecule type" value="Genomic_DNA"/>
</dbReference>
<keyword evidence="1" id="KW-0812">Transmembrane</keyword>
<comment type="caution">
    <text evidence="2">The sequence shown here is derived from an EMBL/GenBank/DDBJ whole genome shotgun (WGS) entry which is preliminary data.</text>
</comment>
<protein>
    <submittedName>
        <fullName evidence="2">Uncharacterized protein</fullName>
    </submittedName>
</protein>
<keyword evidence="1" id="KW-1133">Transmembrane helix</keyword>
<keyword evidence="1" id="KW-0472">Membrane</keyword>
<reference evidence="2 3" key="1">
    <citation type="journal article" date="2021" name="Commun. Biol.">
        <title>The genome of Shorea leprosula (Dipterocarpaceae) highlights the ecological relevance of drought in aseasonal tropical rainforests.</title>
        <authorList>
            <person name="Ng K.K.S."/>
            <person name="Kobayashi M.J."/>
            <person name="Fawcett J.A."/>
            <person name="Hatakeyama M."/>
            <person name="Paape T."/>
            <person name="Ng C.H."/>
            <person name="Ang C.C."/>
            <person name="Tnah L.H."/>
            <person name="Lee C.T."/>
            <person name="Nishiyama T."/>
            <person name="Sese J."/>
            <person name="O'Brien M.J."/>
            <person name="Copetti D."/>
            <person name="Mohd Noor M.I."/>
            <person name="Ong R.C."/>
            <person name="Putra M."/>
            <person name="Sireger I.Z."/>
            <person name="Indrioko S."/>
            <person name="Kosugi Y."/>
            <person name="Izuno A."/>
            <person name="Isagi Y."/>
            <person name="Lee S.L."/>
            <person name="Shimizu K.K."/>
        </authorList>
    </citation>
    <scope>NUCLEOTIDE SEQUENCE [LARGE SCALE GENOMIC DNA]</scope>
    <source>
        <strain evidence="2">214</strain>
    </source>
</reference>
<evidence type="ECO:0000313" key="3">
    <source>
        <dbReference type="Proteomes" id="UP001054252"/>
    </source>
</evidence>
<dbReference type="AlphaFoldDB" id="A0AAV5M857"/>
<keyword evidence="3" id="KW-1185">Reference proteome</keyword>
<evidence type="ECO:0000313" key="2">
    <source>
        <dbReference type="EMBL" id="GKV46013.1"/>
    </source>
</evidence>
<proteinExistence type="predicted"/>
<accession>A0AAV5M857</accession>
<dbReference type="Proteomes" id="UP001054252">
    <property type="component" value="Unassembled WGS sequence"/>
</dbReference>
<feature type="transmembrane region" description="Helical" evidence="1">
    <location>
        <begin position="22"/>
        <end position="44"/>
    </location>
</feature>